<gene>
    <name evidence="10" type="primary">Ift81_1</name>
    <name evidence="11" type="synonym">Ift81_2</name>
    <name evidence="10" type="ORF">g.15629</name>
    <name evidence="11" type="ORF">g.15631</name>
</gene>
<keyword evidence="8" id="KW-0732">Signal</keyword>
<dbReference type="GO" id="GO:0015631">
    <property type="term" value="F:tubulin binding"/>
    <property type="evidence" value="ECO:0007669"/>
    <property type="project" value="InterPro"/>
</dbReference>
<dbReference type="Pfam" id="PF18383">
    <property type="entry name" value="IFT81_CH"/>
    <property type="match status" value="1"/>
</dbReference>
<evidence type="ECO:0000256" key="3">
    <source>
        <dbReference type="ARBA" id="ARBA00023054"/>
    </source>
</evidence>
<evidence type="ECO:0000256" key="7">
    <source>
        <dbReference type="SAM" id="Coils"/>
    </source>
</evidence>
<dbReference type="PANTHER" id="PTHR15614">
    <property type="entry name" value="INTRAFLAGELLAR TRANSPORT PROTEIN 81 HOMOLOG"/>
    <property type="match status" value="1"/>
</dbReference>
<reference evidence="10" key="1">
    <citation type="submission" date="2015-01" db="EMBL/GenBank/DDBJ databases">
        <title>Transcriptome Assembly of Fopius arisanus.</title>
        <authorList>
            <person name="Geib S."/>
        </authorList>
    </citation>
    <scope>NUCLEOTIDE SEQUENCE</scope>
</reference>
<feature type="signal peptide" evidence="8">
    <location>
        <begin position="1"/>
        <end position="18"/>
    </location>
</feature>
<evidence type="ECO:0000256" key="5">
    <source>
        <dbReference type="ARBA" id="ARBA00023273"/>
    </source>
</evidence>
<dbReference type="AlphaFoldDB" id="A0A0C9R6E4"/>
<feature type="chain" id="PRO_5007394474" evidence="8">
    <location>
        <begin position="19"/>
        <end position="682"/>
    </location>
</feature>
<organism evidence="10">
    <name type="scientific">Fopius arisanus</name>
    <dbReference type="NCBI Taxonomy" id="64838"/>
    <lineage>
        <taxon>Eukaryota</taxon>
        <taxon>Metazoa</taxon>
        <taxon>Ecdysozoa</taxon>
        <taxon>Arthropoda</taxon>
        <taxon>Hexapoda</taxon>
        <taxon>Insecta</taxon>
        <taxon>Pterygota</taxon>
        <taxon>Neoptera</taxon>
        <taxon>Endopterygota</taxon>
        <taxon>Hymenoptera</taxon>
        <taxon>Apocrita</taxon>
        <taxon>Ichneumonoidea</taxon>
        <taxon>Braconidae</taxon>
        <taxon>Opiinae</taxon>
        <taxon>Fopius</taxon>
    </lineage>
</organism>
<dbReference type="EMBL" id="GBYB01002326">
    <property type="protein sequence ID" value="JAG72093.1"/>
    <property type="molecule type" value="Transcribed_RNA"/>
</dbReference>
<dbReference type="GO" id="GO:0036064">
    <property type="term" value="C:ciliary basal body"/>
    <property type="evidence" value="ECO:0007669"/>
    <property type="project" value="TreeGrafter"/>
</dbReference>
<evidence type="ECO:0000256" key="8">
    <source>
        <dbReference type="SAM" id="SignalP"/>
    </source>
</evidence>
<dbReference type="GO" id="GO:0042073">
    <property type="term" value="P:intraciliary transport"/>
    <property type="evidence" value="ECO:0007669"/>
    <property type="project" value="InterPro"/>
</dbReference>
<dbReference type="GO" id="GO:0060271">
    <property type="term" value="P:cilium assembly"/>
    <property type="evidence" value="ECO:0007669"/>
    <property type="project" value="InterPro"/>
</dbReference>
<evidence type="ECO:0000313" key="11">
    <source>
        <dbReference type="EMBL" id="JAG84306.1"/>
    </source>
</evidence>
<dbReference type="EMBL" id="GBYB01014539">
    <property type="protein sequence ID" value="JAG84306.1"/>
    <property type="molecule type" value="Transcribed_RNA"/>
</dbReference>
<feature type="coiled-coil region" evidence="7">
    <location>
        <begin position="258"/>
        <end position="285"/>
    </location>
</feature>
<evidence type="ECO:0000313" key="10">
    <source>
        <dbReference type="EMBL" id="JAG72093.1"/>
    </source>
</evidence>
<evidence type="ECO:0000256" key="6">
    <source>
        <dbReference type="ARBA" id="ARBA00043983"/>
    </source>
</evidence>
<proteinExistence type="inferred from homology"/>
<evidence type="ECO:0000259" key="9">
    <source>
        <dbReference type="Pfam" id="PF18383"/>
    </source>
</evidence>
<dbReference type="GO" id="GO:0030992">
    <property type="term" value="C:intraciliary transport particle B"/>
    <property type="evidence" value="ECO:0007669"/>
    <property type="project" value="InterPro"/>
</dbReference>
<feature type="non-terminal residue" evidence="10">
    <location>
        <position position="1"/>
    </location>
</feature>
<feature type="domain" description="IFT81 calponin homology" evidence="9">
    <location>
        <begin position="42"/>
        <end position="161"/>
    </location>
</feature>
<keyword evidence="4" id="KW-0969">Cilium</keyword>
<name>A0A0C9R6E4_9HYME</name>
<evidence type="ECO:0000256" key="1">
    <source>
        <dbReference type="ARBA" id="ARBA00004138"/>
    </source>
</evidence>
<feature type="coiled-coil region" evidence="7">
    <location>
        <begin position="384"/>
        <end position="415"/>
    </location>
</feature>
<evidence type="ECO:0000256" key="4">
    <source>
        <dbReference type="ARBA" id="ARBA00023069"/>
    </source>
</evidence>
<protein>
    <submittedName>
        <fullName evidence="10">Ift81_1 protein</fullName>
    </submittedName>
    <submittedName>
        <fullName evidence="11">Ift81_2 protein</fullName>
    </submittedName>
</protein>
<comment type="similarity">
    <text evidence="6">Belongs to the IFT81 family.</text>
</comment>
<feature type="coiled-coil region" evidence="7">
    <location>
        <begin position="493"/>
        <end position="548"/>
    </location>
</feature>
<feature type="coiled-coil region" evidence="7">
    <location>
        <begin position="203"/>
        <end position="230"/>
    </location>
</feature>
<keyword evidence="3 7" id="KW-0175">Coiled coil</keyword>
<feature type="coiled-coil region" evidence="7">
    <location>
        <begin position="574"/>
        <end position="645"/>
    </location>
</feature>
<dbReference type="Gene3D" id="1.10.418.70">
    <property type="entry name" value="Intraflagellar transport protein 81, N-terminal domain"/>
    <property type="match status" value="1"/>
</dbReference>
<sequence length="682" mass="78528">RQVVYLILILINYSIVESLIERVEDLPLLFLIVIEKIMKMNEDLKFIISELNKIFKKIHTLISFKSVQSGELLQILSDVLSDVTETPKVDMRDESLDLSAVRILTILRVLKYQPTKEPALFRQRLVKGDQETIYEVLKWLFANKEIVKQRAYLSKFLVKVEVPAEWLADPETAALYERYENLVEDFKMVHKEREAGRKSGEAAAELKADLKAMEKEREVILDRLEKIKVRTASNSHLLKAANALRIERDRDHELSLQRVQEKEAISNLQVSLERAERKLRLLQEAGVELSPQVLEQRLSEEVMLLTAVKNERLPTELVTLKSRVEALNSVANTYVGPDDIIKLRQKLDVVAREVQALAEIKVSESGTDQMAPFRQQAAAIAGVKRNTLERLEKTEQNFEELVDKLEEKKEKSKRIGQDSVPKGEDLKRYVTRLKTKSVLYKKCRTELSGLRAEAGVLSRTLAIIEGKLAKIKTREEDKEDIAREGSLPEGYSENNAENINKELKKNLMSFKVKLAPLLNELQPLRVKAQDLDERYERAQRSHESVEASVKGTVSSLSEEVKTCQENVDKDGVELVKLRDEISKLRLAQERIQQEMRLYASHSGGPSFRDKLNESIIGEEKKSKQLKEEEKVVRELVEQNEYQTQQWNHLIAIFECKLHHMRESKKRDGIVVRKEGTETLILQ</sequence>
<accession>A0A0C9R6E4</accession>
<keyword evidence="2" id="KW-0970">Cilium biogenesis/degradation</keyword>
<keyword evidence="5" id="KW-0966">Cell projection</keyword>
<comment type="subcellular location">
    <subcellularLocation>
        <location evidence="1">Cell projection</location>
        <location evidence="1">Cilium</location>
    </subcellularLocation>
</comment>
<dbReference type="InterPro" id="IPR041146">
    <property type="entry name" value="IFT81_CH"/>
</dbReference>
<dbReference type="PANTHER" id="PTHR15614:SF2">
    <property type="entry name" value="INTRAFLAGELLAR TRANSPORT PROTEIN 81 HOMOLOG"/>
    <property type="match status" value="1"/>
</dbReference>
<dbReference type="InterPro" id="IPR043016">
    <property type="entry name" value="IFT81_N_sf"/>
</dbReference>
<dbReference type="InterPro" id="IPR029600">
    <property type="entry name" value="IFT81"/>
</dbReference>
<evidence type="ECO:0000256" key="2">
    <source>
        <dbReference type="ARBA" id="ARBA00022794"/>
    </source>
</evidence>